<evidence type="ECO:0000259" key="2">
    <source>
        <dbReference type="PROSITE" id="PS50887"/>
    </source>
</evidence>
<evidence type="ECO:0000313" key="4">
    <source>
        <dbReference type="Proteomes" id="UP000031982"/>
    </source>
</evidence>
<comment type="caution">
    <text evidence="3">The sequence shown here is derived from an EMBL/GenBank/DDBJ whole genome shotgun (WGS) entry which is preliminary data.</text>
</comment>
<dbReference type="InterPro" id="IPR000014">
    <property type="entry name" value="PAS"/>
</dbReference>
<reference evidence="3 4" key="1">
    <citation type="submission" date="2015-01" db="EMBL/GenBank/DDBJ databases">
        <title>Genome Assembly of Bacillus badius MTCC 1458.</title>
        <authorList>
            <person name="Verma A."/>
            <person name="Khatri I."/>
            <person name="Mual P."/>
            <person name="Subramanian S."/>
            <person name="Krishnamurthi S."/>
        </authorList>
    </citation>
    <scope>NUCLEOTIDE SEQUENCE [LARGE SCALE GENOMIC DNA]</scope>
    <source>
        <strain evidence="3 4">MTCC 1458</strain>
    </source>
</reference>
<name>A0ABR5AW28_BACBA</name>
<dbReference type="NCBIfam" id="TIGR00254">
    <property type="entry name" value="GGDEF"/>
    <property type="match status" value="1"/>
</dbReference>
<proteinExistence type="predicted"/>
<dbReference type="CDD" id="cd01949">
    <property type="entry name" value="GGDEF"/>
    <property type="match status" value="1"/>
</dbReference>
<dbReference type="PROSITE" id="PS50887">
    <property type="entry name" value="GGDEF"/>
    <property type="match status" value="1"/>
</dbReference>
<accession>A0ABR5AW28</accession>
<feature type="transmembrane region" description="Helical" evidence="1">
    <location>
        <begin position="6"/>
        <end position="23"/>
    </location>
</feature>
<dbReference type="InterPro" id="IPR029787">
    <property type="entry name" value="Nucleotide_cyclase"/>
</dbReference>
<gene>
    <name evidence="3" type="ORF">SD77_3741</name>
</gene>
<dbReference type="SUPFAM" id="SSF55785">
    <property type="entry name" value="PYP-like sensor domain (PAS domain)"/>
    <property type="match status" value="1"/>
</dbReference>
<dbReference type="InterPro" id="IPR052155">
    <property type="entry name" value="Biofilm_reg_signaling"/>
</dbReference>
<keyword evidence="4" id="KW-1185">Reference proteome</keyword>
<dbReference type="InterPro" id="IPR035965">
    <property type="entry name" value="PAS-like_dom_sf"/>
</dbReference>
<dbReference type="Proteomes" id="UP000031982">
    <property type="component" value="Unassembled WGS sequence"/>
</dbReference>
<feature type="domain" description="GGDEF" evidence="2">
    <location>
        <begin position="190"/>
        <end position="316"/>
    </location>
</feature>
<dbReference type="Gene3D" id="3.30.70.270">
    <property type="match status" value="1"/>
</dbReference>
<protein>
    <recommendedName>
        <fullName evidence="2">GGDEF domain-containing protein</fullName>
    </recommendedName>
</protein>
<dbReference type="EMBL" id="JXLP01000005">
    <property type="protein sequence ID" value="KIL78940.1"/>
    <property type="molecule type" value="Genomic_DNA"/>
</dbReference>
<dbReference type="SUPFAM" id="SSF55073">
    <property type="entry name" value="Nucleotide cyclase"/>
    <property type="match status" value="1"/>
</dbReference>
<dbReference type="NCBIfam" id="TIGR00229">
    <property type="entry name" value="sensory_box"/>
    <property type="match status" value="1"/>
</dbReference>
<dbReference type="Gene3D" id="3.30.450.20">
    <property type="entry name" value="PAS domain"/>
    <property type="match status" value="1"/>
</dbReference>
<evidence type="ECO:0000313" key="3">
    <source>
        <dbReference type="EMBL" id="KIL78940.1"/>
    </source>
</evidence>
<keyword evidence="1" id="KW-0812">Transmembrane</keyword>
<dbReference type="InterPro" id="IPR043128">
    <property type="entry name" value="Rev_trsase/Diguanyl_cyclase"/>
</dbReference>
<dbReference type="SMART" id="SM00267">
    <property type="entry name" value="GGDEF"/>
    <property type="match status" value="1"/>
</dbReference>
<evidence type="ECO:0000256" key="1">
    <source>
        <dbReference type="SAM" id="Phobius"/>
    </source>
</evidence>
<dbReference type="PANTHER" id="PTHR44757:SF2">
    <property type="entry name" value="BIOFILM ARCHITECTURE MAINTENANCE PROTEIN MBAA"/>
    <property type="match status" value="1"/>
</dbReference>
<dbReference type="RefSeq" id="WP_041113598.1">
    <property type="nucleotide sequence ID" value="NZ_JARTHD010000008.1"/>
</dbReference>
<keyword evidence="1" id="KW-0472">Membrane</keyword>
<dbReference type="PANTHER" id="PTHR44757">
    <property type="entry name" value="DIGUANYLATE CYCLASE DGCP"/>
    <property type="match status" value="1"/>
</dbReference>
<dbReference type="Pfam" id="PF00990">
    <property type="entry name" value="GGDEF"/>
    <property type="match status" value="1"/>
</dbReference>
<sequence length="316" mass="36026">MWSLYFLGGLAAGSLITALLLQLNKKRQQTKAESEQTIFQLVESSKDVIYHFEVKPKLRFKYISPSLDRVMGPGTIQQSFKDAYAPFEKIHPDDYENLCKKITGELDYNQILLQRWKDHTGAYRWFEEYATPIYDSEELIAVQGIMRNIDEKVKLQQDLEYRLHHDILTDLYNRAYLESLFLKFDEQVNAPVGMIVCDLDNLKSINDHYGHKAGDVLIKAAAELLDQLSSPAVTVARIGGDEFILFVTGTTAAEINKLANHLLEKINSHNNRQSQINIQLSVGTAFSPHSIGQIAELFSEADKNMYQNKGERKQPV</sequence>
<dbReference type="InterPro" id="IPR000160">
    <property type="entry name" value="GGDEF_dom"/>
</dbReference>
<keyword evidence="1" id="KW-1133">Transmembrane helix</keyword>
<organism evidence="3 4">
    <name type="scientific">Bacillus badius</name>
    <dbReference type="NCBI Taxonomy" id="1455"/>
    <lineage>
        <taxon>Bacteria</taxon>
        <taxon>Bacillati</taxon>
        <taxon>Bacillota</taxon>
        <taxon>Bacilli</taxon>
        <taxon>Bacillales</taxon>
        <taxon>Bacillaceae</taxon>
        <taxon>Pseudobacillus</taxon>
    </lineage>
</organism>